<protein>
    <recommendedName>
        <fullName evidence="2">Peptidase S24/S26A/S26B/S26C domain-containing protein</fullName>
    </recommendedName>
</protein>
<dbReference type="Gene3D" id="2.10.109.10">
    <property type="entry name" value="Umud Fragment, subunit A"/>
    <property type="match status" value="1"/>
</dbReference>
<proteinExistence type="predicted"/>
<evidence type="ECO:0000256" key="1">
    <source>
        <dbReference type="SAM" id="MobiDB-lite"/>
    </source>
</evidence>
<dbReference type="CDD" id="cd06529">
    <property type="entry name" value="S24_LexA-like"/>
    <property type="match status" value="1"/>
</dbReference>
<dbReference type="InterPro" id="IPR039418">
    <property type="entry name" value="LexA-like"/>
</dbReference>
<sequence>MPHKGANNPLDAGHDAIQPGIEGSKLSQDEAISFVSHHATSFRLARVGRAAAAIRSTTSIRGEVVPRFHRVQVLTATPALVQTSLIDLPEDFAAASISVGVGILVMPDHMRNNAQSTSAKVRRDVFILMCENAHMNSKPTIPDVREKQRAWINQIRDRFGETYAGIARKSGMAPSTVVRFMNDETATHSLSAKTEAKIAAAFNVEPAAKPALEPISDFNRVPVIGYVQAGVFQHGFSQDYSSEYVSVSPDHRYPNLPRVAFRVRGDSMDLLYPEGTIVLAVRINDLARAPKTGEKVVVIRQTNGDQEATIKQIEIKEDGKVVLWPRSSNPEFSAAIVLPSMADLVEMPDNGCRPEYWIEGVIIQSIRPE</sequence>
<dbReference type="EMBL" id="LHZN01000099">
    <property type="protein sequence ID" value="KXV41813.1"/>
    <property type="molecule type" value="Genomic_DNA"/>
</dbReference>
<dbReference type="Pfam" id="PF00717">
    <property type="entry name" value="Peptidase_S24"/>
    <property type="match status" value="1"/>
</dbReference>
<feature type="domain" description="Peptidase S24/S26A/S26B/S26C" evidence="2">
    <location>
        <begin position="222"/>
        <end position="334"/>
    </location>
</feature>
<feature type="region of interest" description="Disordered" evidence="1">
    <location>
        <begin position="1"/>
        <end position="21"/>
    </location>
</feature>
<dbReference type="Proteomes" id="UP000075682">
    <property type="component" value="Unassembled WGS sequence"/>
</dbReference>
<dbReference type="InterPro" id="IPR001387">
    <property type="entry name" value="Cro/C1-type_HTH"/>
</dbReference>
<evidence type="ECO:0000259" key="2">
    <source>
        <dbReference type="Pfam" id="PF00717"/>
    </source>
</evidence>
<dbReference type="InterPro" id="IPR015927">
    <property type="entry name" value="Peptidase_S24_S26A/B/C"/>
</dbReference>
<evidence type="ECO:0000313" key="3">
    <source>
        <dbReference type="EMBL" id="KXV41813.1"/>
    </source>
</evidence>
<gene>
    <name evidence="3" type="ORF">AD941_02580</name>
</gene>
<dbReference type="SUPFAM" id="SSF47413">
    <property type="entry name" value="lambda repressor-like DNA-binding domains"/>
    <property type="match status" value="1"/>
</dbReference>
<comment type="caution">
    <text evidence="3">The sequence shown here is derived from an EMBL/GenBank/DDBJ whole genome shotgun (WGS) entry which is preliminary data.</text>
</comment>
<dbReference type="CDD" id="cd00093">
    <property type="entry name" value="HTH_XRE"/>
    <property type="match status" value="1"/>
</dbReference>
<name>A0AAW3QZU4_9PROT</name>
<accession>A0AAW3QZU4</accession>
<organism evidence="3 4">
    <name type="scientific">Gluconobacter albidus</name>
    <dbReference type="NCBI Taxonomy" id="318683"/>
    <lineage>
        <taxon>Bacteria</taxon>
        <taxon>Pseudomonadati</taxon>
        <taxon>Pseudomonadota</taxon>
        <taxon>Alphaproteobacteria</taxon>
        <taxon>Acetobacterales</taxon>
        <taxon>Acetobacteraceae</taxon>
        <taxon>Gluconobacter</taxon>
    </lineage>
</organism>
<dbReference type="GO" id="GO:0003677">
    <property type="term" value="F:DNA binding"/>
    <property type="evidence" value="ECO:0007669"/>
    <property type="project" value="InterPro"/>
</dbReference>
<reference evidence="3 4" key="1">
    <citation type="submission" date="2015-06" db="EMBL/GenBank/DDBJ databases">
        <title>Improved classification and identification of acetic acid bacteria using matrix-assisted laser desorption/ionization time-of-flight mass spectrometry; Gluconobacter nephelii and Gluconobacter uchimurae are later heterotypic synonyms of Gluconobacter japonicus and Gluconobacter oxydans, respectively.</title>
        <authorList>
            <person name="Li L."/>
            <person name="Cleenwerck I."/>
            <person name="De Vuyst L."/>
            <person name="Vandamme P."/>
        </authorList>
    </citation>
    <scope>NUCLEOTIDE SEQUENCE [LARGE SCALE GENOMIC DNA]</scope>
    <source>
        <strain evidence="3 4">LMG 1356</strain>
    </source>
</reference>
<dbReference type="SUPFAM" id="SSF51306">
    <property type="entry name" value="LexA/Signal peptidase"/>
    <property type="match status" value="1"/>
</dbReference>
<dbReference type="InterPro" id="IPR036286">
    <property type="entry name" value="LexA/Signal_pep-like_sf"/>
</dbReference>
<dbReference type="InterPro" id="IPR010982">
    <property type="entry name" value="Lambda_DNA-bd_dom_sf"/>
</dbReference>
<evidence type="ECO:0000313" key="4">
    <source>
        <dbReference type="Proteomes" id="UP000075682"/>
    </source>
</evidence>
<dbReference type="AlphaFoldDB" id="A0AAW3QZU4"/>